<accession>A0A8J7VX65</accession>
<reference evidence="1" key="1">
    <citation type="submission" date="2021-04" db="EMBL/GenBank/DDBJ databases">
        <title>Sinoanaerobacter chloroacetimidivorans sp. nov., an obligate anaerobic bacterium isolated from anaerobic sludge.</title>
        <authorList>
            <person name="Bao Y."/>
        </authorList>
    </citation>
    <scope>NUCLEOTIDE SEQUENCE</scope>
    <source>
        <strain evidence="1">BAD-6</strain>
    </source>
</reference>
<comment type="caution">
    <text evidence="1">The sequence shown here is derived from an EMBL/GenBank/DDBJ whole genome shotgun (WGS) entry which is preliminary data.</text>
</comment>
<keyword evidence="2" id="KW-1185">Reference proteome</keyword>
<dbReference type="EMBL" id="JAGSND010000001">
    <property type="protein sequence ID" value="MBR0596389.1"/>
    <property type="molecule type" value="Genomic_DNA"/>
</dbReference>
<evidence type="ECO:0000313" key="2">
    <source>
        <dbReference type="Proteomes" id="UP000675664"/>
    </source>
</evidence>
<evidence type="ECO:0000313" key="1">
    <source>
        <dbReference type="EMBL" id="MBR0596389.1"/>
    </source>
</evidence>
<dbReference type="AlphaFoldDB" id="A0A8J7VX65"/>
<organism evidence="1 2">
    <name type="scientific">Sinanaerobacter chloroacetimidivorans</name>
    <dbReference type="NCBI Taxonomy" id="2818044"/>
    <lineage>
        <taxon>Bacteria</taxon>
        <taxon>Bacillati</taxon>
        <taxon>Bacillota</taxon>
        <taxon>Clostridia</taxon>
        <taxon>Peptostreptococcales</taxon>
        <taxon>Anaerovoracaceae</taxon>
        <taxon>Sinanaerobacter</taxon>
    </lineage>
</organism>
<proteinExistence type="predicted"/>
<name>A0A8J7VX65_9FIRM</name>
<protein>
    <submittedName>
        <fullName evidence="1">Uncharacterized protein</fullName>
    </submittedName>
</protein>
<sequence length="228" mass="25447">MIAQFMRNTKYANTEFEMQLIPGFTPRRSGMSVSRFEYSARDCDCSACAYKTRKNKCTSPDSCVCLRERLVAGCVPLSELLGVLTEEVQERPFVARVSRLSCQPLSIFESSDHQMRFEAVHKKNLIGSAGQTAAVFLLTADPFLWSKARLAVVPGKIDFPAIHIHGVDLDGYVLFHTAKDLYAGTKHISLSELTDPELVSDEAFRLIVTAFLIRRYGAEVLCAERSCP</sequence>
<gene>
    <name evidence="1" type="ORF">KCX82_00715</name>
</gene>
<dbReference type="Proteomes" id="UP000675664">
    <property type="component" value="Unassembled WGS sequence"/>
</dbReference>
<dbReference type="RefSeq" id="WP_227016522.1">
    <property type="nucleotide sequence ID" value="NZ_JAGSND010000001.1"/>
</dbReference>
<reference evidence="1" key="2">
    <citation type="submission" date="2021-04" db="EMBL/GenBank/DDBJ databases">
        <authorList>
            <person name="Liu J."/>
        </authorList>
    </citation>
    <scope>NUCLEOTIDE SEQUENCE</scope>
    <source>
        <strain evidence="1">BAD-6</strain>
    </source>
</reference>